<organism evidence="1 2">
    <name type="scientific">Acaulospora morrowiae</name>
    <dbReference type="NCBI Taxonomy" id="94023"/>
    <lineage>
        <taxon>Eukaryota</taxon>
        <taxon>Fungi</taxon>
        <taxon>Fungi incertae sedis</taxon>
        <taxon>Mucoromycota</taxon>
        <taxon>Glomeromycotina</taxon>
        <taxon>Glomeromycetes</taxon>
        <taxon>Diversisporales</taxon>
        <taxon>Acaulosporaceae</taxon>
        <taxon>Acaulospora</taxon>
    </lineage>
</organism>
<gene>
    <name evidence="1" type="ORF">AMORRO_LOCUS15407</name>
</gene>
<dbReference type="Proteomes" id="UP000789342">
    <property type="component" value="Unassembled WGS sequence"/>
</dbReference>
<reference evidence="1" key="1">
    <citation type="submission" date="2021-06" db="EMBL/GenBank/DDBJ databases">
        <authorList>
            <person name="Kallberg Y."/>
            <person name="Tangrot J."/>
            <person name="Rosling A."/>
        </authorList>
    </citation>
    <scope>NUCLEOTIDE SEQUENCE</scope>
    <source>
        <strain evidence="1">CL551</strain>
    </source>
</reference>
<accession>A0A9N9NPT5</accession>
<protein>
    <submittedName>
        <fullName evidence="1">9119_t:CDS:1</fullName>
    </submittedName>
</protein>
<keyword evidence="2" id="KW-1185">Reference proteome</keyword>
<dbReference type="AlphaFoldDB" id="A0A9N9NPT5"/>
<name>A0A9N9NPT5_9GLOM</name>
<sequence>NSVGLTPLWGVHNCGQLISNSLQKQFSRVNPLWEVPVVGVALLSSPYCRSVWRR</sequence>
<proteinExistence type="predicted"/>
<dbReference type="EMBL" id="CAJVPV010036074">
    <property type="protein sequence ID" value="CAG8752584.1"/>
    <property type="molecule type" value="Genomic_DNA"/>
</dbReference>
<comment type="caution">
    <text evidence="1">The sequence shown here is derived from an EMBL/GenBank/DDBJ whole genome shotgun (WGS) entry which is preliminary data.</text>
</comment>
<evidence type="ECO:0000313" key="1">
    <source>
        <dbReference type="EMBL" id="CAG8752584.1"/>
    </source>
</evidence>
<evidence type="ECO:0000313" key="2">
    <source>
        <dbReference type="Proteomes" id="UP000789342"/>
    </source>
</evidence>
<feature type="non-terminal residue" evidence="1">
    <location>
        <position position="1"/>
    </location>
</feature>